<name>A0A1S2N9V8_9BURK</name>
<dbReference type="RefSeq" id="WP_083415125.1">
    <property type="nucleotide sequence ID" value="NZ_JRYB01000001.1"/>
</dbReference>
<dbReference type="GO" id="GO:0071555">
    <property type="term" value="P:cell wall organization"/>
    <property type="evidence" value="ECO:0007669"/>
    <property type="project" value="InterPro"/>
</dbReference>
<dbReference type="InterPro" id="IPR013783">
    <property type="entry name" value="Ig-like_fold"/>
</dbReference>
<dbReference type="PANTHER" id="PTHR30251:SF4">
    <property type="entry name" value="SLR1668 PROTEIN"/>
    <property type="match status" value="1"/>
</dbReference>
<dbReference type="GO" id="GO:0030288">
    <property type="term" value="C:outer membrane-bounded periplasmic space"/>
    <property type="evidence" value="ECO:0007669"/>
    <property type="project" value="InterPro"/>
</dbReference>
<evidence type="ECO:0000259" key="2">
    <source>
        <dbReference type="Pfam" id="PF00345"/>
    </source>
</evidence>
<accession>A0A1S2N9V8</accession>
<reference evidence="3 4" key="1">
    <citation type="submission" date="2014-10" db="EMBL/GenBank/DDBJ databases">
        <authorList>
            <person name="Seo M.-J."/>
            <person name="Seok Y.J."/>
            <person name="Cha I.-T."/>
        </authorList>
    </citation>
    <scope>NUCLEOTIDE SEQUENCE [LARGE SCALE GENOMIC DNA]</scope>
    <source>
        <strain evidence="3 4">NEU</strain>
    </source>
</reference>
<organism evidence="3 4">
    <name type="scientific">Massilia timonae</name>
    <dbReference type="NCBI Taxonomy" id="47229"/>
    <lineage>
        <taxon>Bacteria</taxon>
        <taxon>Pseudomonadati</taxon>
        <taxon>Pseudomonadota</taxon>
        <taxon>Betaproteobacteria</taxon>
        <taxon>Burkholderiales</taxon>
        <taxon>Oxalobacteraceae</taxon>
        <taxon>Telluria group</taxon>
        <taxon>Massilia</taxon>
    </lineage>
</organism>
<feature type="domain" description="Pili assembly chaperone N-terminal" evidence="2">
    <location>
        <begin position="32"/>
        <end position="154"/>
    </location>
</feature>
<dbReference type="InterPro" id="IPR050643">
    <property type="entry name" value="Periplasmic_pilus_chap"/>
</dbReference>
<feature type="chain" id="PRO_5012797376" description="Pili assembly chaperone N-terminal domain-containing protein" evidence="1">
    <location>
        <begin position="23"/>
        <end position="251"/>
    </location>
</feature>
<evidence type="ECO:0000256" key="1">
    <source>
        <dbReference type="SAM" id="SignalP"/>
    </source>
</evidence>
<dbReference type="AlphaFoldDB" id="A0A1S2N9V8"/>
<dbReference type="EMBL" id="JRYB01000001">
    <property type="protein sequence ID" value="OIJ41878.1"/>
    <property type="molecule type" value="Genomic_DNA"/>
</dbReference>
<dbReference type="PANTHER" id="PTHR30251">
    <property type="entry name" value="PILUS ASSEMBLY CHAPERONE"/>
    <property type="match status" value="1"/>
</dbReference>
<sequence length="251" mass="26476">MRSLRCAAIAAARFTALSMVLAAGQLAHGANLQISPVSISFQPGQNAAGIQLQNNGDTPLYGQVRVYAWDQRNGVDDLTPTTQLVASPPVIEVAPNSTQTIRLVRRPGAQGAAAAGAAEQTYRILIDELPRGDSQQGNVAIRLQYSVPAFVLPADGQAAPKLEWSTFQRGGAWHLRAFNAGTLHAQIGATSVRIGERDVELSKGLLGYALPGRAREWALPPDVAARMPASLGIQATVNTRPQSASAAVARD</sequence>
<gene>
    <name evidence="3" type="ORF">LO55_501</name>
</gene>
<keyword evidence="1" id="KW-0732">Signal</keyword>
<evidence type="ECO:0000313" key="3">
    <source>
        <dbReference type="EMBL" id="OIJ41878.1"/>
    </source>
</evidence>
<dbReference type="InterPro" id="IPR016147">
    <property type="entry name" value="Pili_assmbl_chaperone_N"/>
</dbReference>
<dbReference type="Pfam" id="PF00345">
    <property type="entry name" value="PapD_N"/>
    <property type="match status" value="1"/>
</dbReference>
<dbReference type="SUPFAM" id="SSF49354">
    <property type="entry name" value="PapD-like"/>
    <property type="match status" value="1"/>
</dbReference>
<proteinExistence type="predicted"/>
<feature type="signal peptide" evidence="1">
    <location>
        <begin position="1"/>
        <end position="22"/>
    </location>
</feature>
<evidence type="ECO:0000313" key="4">
    <source>
        <dbReference type="Proteomes" id="UP000180246"/>
    </source>
</evidence>
<dbReference type="InterPro" id="IPR008962">
    <property type="entry name" value="PapD-like_sf"/>
</dbReference>
<comment type="caution">
    <text evidence="3">The sequence shown here is derived from an EMBL/GenBank/DDBJ whole genome shotgun (WGS) entry which is preliminary data.</text>
</comment>
<dbReference type="Gene3D" id="2.60.40.10">
    <property type="entry name" value="Immunoglobulins"/>
    <property type="match status" value="1"/>
</dbReference>
<protein>
    <recommendedName>
        <fullName evidence="2">Pili assembly chaperone N-terminal domain-containing protein</fullName>
    </recommendedName>
</protein>
<dbReference type="Proteomes" id="UP000180246">
    <property type="component" value="Unassembled WGS sequence"/>
</dbReference>